<feature type="signal peptide" evidence="4">
    <location>
        <begin position="1"/>
        <end position="19"/>
    </location>
</feature>
<organism evidence="5 6">
    <name type="scientific">Novosphingobium organovorum</name>
    <dbReference type="NCBI Taxonomy" id="2930092"/>
    <lineage>
        <taxon>Bacteria</taxon>
        <taxon>Pseudomonadati</taxon>
        <taxon>Pseudomonadota</taxon>
        <taxon>Alphaproteobacteria</taxon>
        <taxon>Sphingomonadales</taxon>
        <taxon>Sphingomonadaceae</taxon>
        <taxon>Novosphingobium</taxon>
    </lineage>
</organism>
<dbReference type="EMBL" id="JALHLF010000016">
    <property type="protein sequence ID" value="MCJ2182416.1"/>
    <property type="molecule type" value="Genomic_DNA"/>
</dbReference>
<dbReference type="InterPro" id="IPR033645">
    <property type="entry name" value="VirB9/CagX/TrbG_C"/>
</dbReference>
<keyword evidence="6" id="KW-1185">Reference proteome</keyword>
<evidence type="ECO:0000313" key="6">
    <source>
        <dbReference type="Proteomes" id="UP001162881"/>
    </source>
</evidence>
<evidence type="ECO:0000256" key="3">
    <source>
        <dbReference type="SAM" id="MobiDB-lite"/>
    </source>
</evidence>
<dbReference type="InterPro" id="IPR010258">
    <property type="entry name" value="Conjugal_tfr_TrbG/VirB9/CagX"/>
</dbReference>
<feature type="chain" id="PRO_5047292833" evidence="4">
    <location>
        <begin position="20"/>
        <end position="314"/>
    </location>
</feature>
<dbReference type="NCBIfam" id="TIGR02775">
    <property type="entry name" value="TrbG_Ti"/>
    <property type="match status" value="1"/>
</dbReference>
<dbReference type="CDD" id="cd06911">
    <property type="entry name" value="VirB9_CagX_TrbG"/>
    <property type="match status" value="1"/>
</dbReference>
<feature type="compositionally biased region" description="Low complexity" evidence="3">
    <location>
        <begin position="41"/>
        <end position="52"/>
    </location>
</feature>
<reference evidence="5" key="1">
    <citation type="submission" date="2022-03" db="EMBL/GenBank/DDBJ databases">
        <title>Identification of a novel bacterium isolated from mangrove sediments.</title>
        <authorList>
            <person name="Pan X."/>
        </authorList>
    </citation>
    <scope>NUCLEOTIDE SEQUENCE</scope>
    <source>
        <strain evidence="5">B1949</strain>
    </source>
</reference>
<evidence type="ECO:0000313" key="5">
    <source>
        <dbReference type="EMBL" id="MCJ2182416.1"/>
    </source>
</evidence>
<evidence type="ECO:0000256" key="1">
    <source>
        <dbReference type="ARBA" id="ARBA00006135"/>
    </source>
</evidence>
<dbReference type="RefSeq" id="WP_244018321.1">
    <property type="nucleotide sequence ID" value="NZ_JALHLF010000016.1"/>
</dbReference>
<dbReference type="Proteomes" id="UP001162881">
    <property type="component" value="Unassembled WGS sequence"/>
</dbReference>
<name>A0ABT0BC77_9SPHN</name>
<accession>A0ABT0BC77</accession>
<comment type="caution">
    <text evidence="5">The sequence shown here is derived from an EMBL/GenBank/DDBJ whole genome shotgun (WGS) entry which is preliminary data.</text>
</comment>
<dbReference type="InterPro" id="IPR014142">
    <property type="entry name" value="TrbG_Ti"/>
</dbReference>
<protein>
    <submittedName>
        <fullName evidence="5">P-type conjugative transfer protein TrbG</fullName>
    </submittedName>
</protein>
<proteinExistence type="inferred from homology"/>
<sequence length="314" mass="33284">MKAAFRAATALALAAPAAAQTTSTAPALPARAAVPSVAVAAPPGAPVESSPPKAATPVPRRRHISPSPAELRVWAANRAATLEPATRGYLNAVQVFPYIDGVIYHVLTAPGQVTDIALQPGETLVAVAAGDTVRWAIGDTTSGSGETKRTHVLVKPFTAGLATNVIITTDRRTYHLALTSTARTAMSALSWTYPQDALIALKAAAEAARAAQPVASGLAVEQLHFGYVITGDKPAWRPLRAFDDGRQTFIEFPASLGESEAPPLFLVDAKGNAELVNYRVQGRYYVVDRIFDAAELRLGLKHQDVVRISRRRPS</sequence>
<comment type="similarity">
    <text evidence="1">Belongs to the TrbG/VirB9 family.</text>
</comment>
<gene>
    <name evidence="5" type="primary">trbG</name>
    <name evidence="5" type="ORF">MTR62_06830</name>
</gene>
<evidence type="ECO:0000256" key="4">
    <source>
        <dbReference type="SAM" id="SignalP"/>
    </source>
</evidence>
<dbReference type="Gene3D" id="2.60.40.2500">
    <property type="match status" value="1"/>
</dbReference>
<feature type="region of interest" description="Disordered" evidence="3">
    <location>
        <begin position="41"/>
        <end position="63"/>
    </location>
</feature>
<dbReference type="InterPro" id="IPR038161">
    <property type="entry name" value="VirB9/CagX/TrbG_C_sf"/>
</dbReference>
<evidence type="ECO:0000256" key="2">
    <source>
        <dbReference type="ARBA" id="ARBA00022729"/>
    </source>
</evidence>
<dbReference type="Pfam" id="PF03524">
    <property type="entry name" value="CagX"/>
    <property type="match status" value="1"/>
</dbReference>
<keyword evidence="2 4" id="KW-0732">Signal</keyword>